<protein>
    <recommendedName>
        <fullName evidence="6">serine C-palmitoyltransferase</fullName>
        <ecNumber evidence="6">2.3.1.50</ecNumber>
    </recommendedName>
</protein>
<dbReference type="PANTHER" id="PTHR13693:SF3">
    <property type="entry name" value="LD36009P"/>
    <property type="match status" value="1"/>
</dbReference>
<organism evidence="12 13">
    <name type="scientific">Arabidopsis thaliana</name>
    <name type="common">Mouse-ear cress</name>
    <dbReference type="NCBI Taxonomy" id="3702"/>
    <lineage>
        <taxon>Eukaryota</taxon>
        <taxon>Viridiplantae</taxon>
        <taxon>Streptophyta</taxon>
        <taxon>Embryophyta</taxon>
        <taxon>Tracheophyta</taxon>
        <taxon>Spermatophyta</taxon>
        <taxon>Magnoliopsida</taxon>
        <taxon>eudicotyledons</taxon>
        <taxon>Gunneridae</taxon>
        <taxon>Pentapetalae</taxon>
        <taxon>rosids</taxon>
        <taxon>malvids</taxon>
        <taxon>Brassicales</taxon>
        <taxon>Brassicaceae</taxon>
        <taxon>Camelineae</taxon>
        <taxon>Arabidopsis</taxon>
    </lineage>
</organism>
<dbReference type="InterPro" id="IPR015424">
    <property type="entry name" value="PyrdxlP-dep_Trfase"/>
</dbReference>
<comment type="catalytic activity">
    <reaction evidence="10">
        <text>L-serine + hexadecanoyl-CoA + H(+) = 3-oxosphinganine + CO2 + CoA</text>
        <dbReference type="Rhea" id="RHEA:14761"/>
        <dbReference type="ChEBI" id="CHEBI:15378"/>
        <dbReference type="ChEBI" id="CHEBI:16526"/>
        <dbReference type="ChEBI" id="CHEBI:33384"/>
        <dbReference type="ChEBI" id="CHEBI:57287"/>
        <dbReference type="ChEBI" id="CHEBI:57379"/>
        <dbReference type="ChEBI" id="CHEBI:58299"/>
        <dbReference type="EC" id="2.3.1.50"/>
    </reaction>
</comment>
<proteinExistence type="inferred from homology"/>
<evidence type="ECO:0000256" key="1">
    <source>
        <dbReference type="ARBA" id="ARBA00001933"/>
    </source>
</evidence>
<comment type="pathway">
    <text evidence="4">Sphingolipid metabolism.</text>
</comment>
<keyword evidence="9" id="KW-0443">Lipid metabolism</keyword>
<dbReference type="CDD" id="cd06454">
    <property type="entry name" value="KBL_like"/>
    <property type="match status" value="2"/>
</dbReference>
<dbReference type="GO" id="GO:0006665">
    <property type="term" value="P:sphingolipid metabolic process"/>
    <property type="evidence" value="ECO:0007669"/>
    <property type="project" value="UniProtKB-UniPathway"/>
</dbReference>
<dbReference type="Pfam" id="PF00155">
    <property type="entry name" value="Aminotran_1_2"/>
    <property type="match status" value="2"/>
</dbReference>
<dbReference type="InterPro" id="IPR050087">
    <property type="entry name" value="AON_synthase_class-II"/>
</dbReference>
<dbReference type="PANTHER" id="PTHR13693">
    <property type="entry name" value="CLASS II AMINOTRANSFERASE/8-AMINO-7-OXONONANOATE SYNTHASE"/>
    <property type="match status" value="1"/>
</dbReference>
<evidence type="ECO:0000256" key="4">
    <source>
        <dbReference type="ARBA" id="ARBA00004991"/>
    </source>
</evidence>
<feature type="domain" description="Aminotransferase class I/classII large" evidence="11">
    <location>
        <begin position="539"/>
        <end position="891"/>
    </location>
</feature>
<comment type="cofactor">
    <cofactor evidence="1">
        <name>pyridoxal 5'-phosphate</name>
        <dbReference type="ChEBI" id="CHEBI:597326"/>
    </cofactor>
</comment>
<evidence type="ECO:0000256" key="5">
    <source>
        <dbReference type="ARBA" id="ARBA00008392"/>
    </source>
</evidence>
<dbReference type="AlphaFoldDB" id="A0A7G2ER78"/>
<evidence type="ECO:0000259" key="11">
    <source>
        <dbReference type="Pfam" id="PF00155"/>
    </source>
</evidence>
<keyword evidence="9" id="KW-0746">Sphingolipid metabolism</keyword>
<evidence type="ECO:0000256" key="9">
    <source>
        <dbReference type="ARBA" id="ARBA00022919"/>
    </source>
</evidence>
<dbReference type="PROSITE" id="PS00599">
    <property type="entry name" value="AA_TRANSFER_CLASS_2"/>
    <property type="match status" value="2"/>
</dbReference>
<dbReference type="SUPFAM" id="SSF53383">
    <property type="entry name" value="PLP-dependent transferases"/>
    <property type="match status" value="2"/>
</dbReference>
<evidence type="ECO:0000256" key="7">
    <source>
        <dbReference type="ARBA" id="ARBA00022679"/>
    </source>
</evidence>
<feature type="domain" description="Aminotransferase class I/classII large" evidence="11">
    <location>
        <begin position="102"/>
        <end position="460"/>
    </location>
</feature>
<dbReference type="EC" id="2.3.1.50" evidence="6"/>
<dbReference type="Gene3D" id="3.40.640.10">
    <property type="entry name" value="Type I PLP-dependent aspartate aminotransferase-like (Major domain)"/>
    <property type="match status" value="2"/>
</dbReference>
<dbReference type="InterPro" id="IPR015421">
    <property type="entry name" value="PyrdxlP-dep_Trfase_major"/>
</dbReference>
<dbReference type="EMBL" id="LR881468">
    <property type="protein sequence ID" value="CAD5325247.1"/>
    <property type="molecule type" value="Genomic_DNA"/>
</dbReference>
<gene>
    <name evidence="12" type="ORF">AT9943_LOCUS13099</name>
</gene>
<sequence length="924" mass="101670">MITIPYLTAVSTYFSYGLLFAFGQLRDYSRLIFDWWRTNNLQGYAPICLAHEDFYIRRLYHRIQDCFGRPISSAPDAWIDVVERVSDDNNKTLKRTTKTSRCLNLGSYNYLGFGSFDEYCTPRVIESLKKFSASTCSSRVDAGTTSVHAELEDCVAKYVGQPAAVVFGMGYATNSAIIPVLIGKGGLIISDSLNHTSIVNGARGSGATIRVFQHNTPGHLEKVLKEQIAEGQPRTHRPWKKIIVVVEGIYSMEGEICHLPEIVSICKKYKAYVYLDEAHSIGAIGKTGRGVCELLGVDTSDVDIMMGTFTKSFGSCGGYIAGSKDLIQYLKHQCPAHLYATSISTPSATQIISAIKVILGEDGSNRGAQKLARIRENSNFFRAELQKMGFEVLGDNDSPVMPIMLYNPAKIPAFSRECLRENLAVVVVGFPATPLLLARARICISASHSREDLIKALQVISKAGDLTGIKYFPAAPKKQEVLSQSSLLHEIRGPIRWTRGRSIKRFVNTDALVSHFMSSSQQTTYKSMRLSIYPWEPDKCLSLGSYNYLGFCPFDEYCTPRVIESLKKFSASTCSSCVDAGTTAVHGELEECVAKFVGKPAAVVFGMGYLTNSAIISVLIGKGGLIISDSLNHTSIINGARGSGATIRVFQHNILKEHIIEGQPRTHRPWKKIIVVVEGIYSMEGEIFDLPEIVSVCSEYKAYVYLDEAHSIGAIGKTGRGVCELLGVDTTEVDIMMGTFTKSLGSCGGYIAGSKDLVQYLKQHYPAHLYATSISTPAAQQVISAIKVIFGVDGSNRGELKLARIRENSNFFRAELQKMGFKVLGVYDSPIMPIMLYNPAKIAAFSRECLRENLAIVVVSFPPIPLLLARARICNSASHLREDLIKALQVISRAGDLTGIKYFTAAPKKQEEKNGNTSKFKLRI</sequence>
<dbReference type="InterPro" id="IPR001917">
    <property type="entry name" value="Aminotrans_II_pyridoxalP_BS"/>
</dbReference>
<dbReference type="UniPathway" id="UPA00222"/>
<name>A0A7G2ER78_ARATH</name>
<dbReference type="GO" id="GO:0004758">
    <property type="term" value="F:serine C-palmitoyltransferase activity"/>
    <property type="evidence" value="ECO:0007669"/>
    <property type="project" value="UniProtKB-EC"/>
</dbReference>
<evidence type="ECO:0000256" key="2">
    <source>
        <dbReference type="ARBA" id="ARBA00004389"/>
    </source>
</evidence>
<reference evidence="12 13" key="1">
    <citation type="submission" date="2020-09" db="EMBL/GenBank/DDBJ databases">
        <authorList>
            <person name="Ashkenazy H."/>
        </authorList>
    </citation>
    <scope>NUCLEOTIDE SEQUENCE [LARGE SCALE GENOMIC DNA]</scope>
    <source>
        <strain evidence="13">cv. Cdm-0</strain>
    </source>
</reference>
<comment type="similarity">
    <text evidence="5">Belongs to the class-II pyridoxal-phosphate-dependent aminotransferase family.</text>
</comment>
<evidence type="ECO:0000256" key="8">
    <source>
        <dbReference type="ARBA" id="ARBA00022898"/>
    </source>
</evidence>
<evidence type="ECO:0000313" key="12">
    <source>
        <dbReference type="EMBL" id="CAD5325247.1"/>
    </source>
</evidence>
<keyword evidence="8" id="KW-0663">Pyridoxal phosphate</keyword>
<dbReference type="Gene3D" id="3.90.1150.10">
    <property type="entry name" value="Aspartate Aminotransferase, domain 1"/>
    <property type="match status" value="2"/>
</dbReference>
<evidence type="ECO:0000256" key="6">
    <source>
        <dbReference type="ARBA" id="ARBA00013220"/>
    </source>
</evidence>
<evidence type="ECO:0000313" key="13">
    <source>
        <dbReference type="Proteomes" id="UP000516314"/>
    </source>
</evidence>
<keyword evidence="7" id="KW-0808">Transferase</keyword>
<evidence type="ECO:0000256" key="10">
    <source>
        <dbReference type="ARBA" id="ARBA00048528"/>
    </source>
</evidence>
<evidence type="ECO:0000256" key="3">
    <source>
        <dbReference type="ARBA" id="ARBA00004760"/>
    </source>
</evidence>
<comment type="subcellular location">
    <subcellularLocation>
        <location evidence="2">Endoplasmic reticulum membrane</location>
        <topology evidence="2">Single-pass membrane protein</topology>
    </subcellularLocation>
</comment>
<dbReference type="InterPro" id="IPR004839">
    <property type="entry name" value="Aminotransferase_I/II_large"/>
</dbReference>
<comment type="pathway">
    <text evidence="3">Lipid metabolism; sphingolipid metabolism.</text>
</comment>
<accession>A0A7G2ER78</accession>
<dbReference type="Proteomes" id="UP000516314">
    <property type="component" value="Chromosome 3"/>
</dbReference>
<dbReference type="InterPro" id="IPR015422">
    <property type="entry name" value="PyrdxlP-dep_Trfase_small"/>
</dbReference>
<dbReference type="GO" id="GO:0030170">
    <property type="term" value="F:pyridoxal phosphate binding"/>
    <property type="evidence" value="ECO:0007669"/>
    <property type="project" value="InterPro"/>
</dbReference>
<dbReference type="GO" id="GO:0005789">
    <property type="term" value="C:endoplasmic reticulum membrane"/>
    <property type="evidence" value="ECO:0007669"/>
    <property type="project" value="UniProtKB-SubCell"/>
</dbReference>